<keyword evidence="2" id="KW-0560">Oxidoreductase</keyword>
<dbReference type="InterPro" id="IPR057326">
    <property type="entry name" value="KR_dom"/>
</dbReference>
<evidence type="ECO:0000256" key="2">
    <source>
        <dbReference type="ARBA" id="ARBA00023002"/>
    </source>
</evidence>
<dbReference type="PRINTS" id="PR00080">
    <property type="entry name" value="SDRFAMILY"/>
</dbReference>
<gene>
    <name evidence="5" type="ORF">CVIRNUC_007343</name>
</gene>
<dbReference type="GO" id="GO:0016491">
    <property type="term" value="F:oxidoreductase activity"/>
    <property type="evidence" value="ECO:0007669"/>
    <property type="project" value="UniProtKB-KW"/>
</dbReference>
<keyword evidence="1" id="KW-0521">NADP</keyword>
<name>A0AAV1ID09_9CHLO</name>
<dbReference type="InterPro" id="IPR002347">
    <property type="entry name" value="SDR_fam"/>
</dbReference>
<dbReference type="Proteomes" id="UP001314263">
    <property type="component" value="Unassembled WGS sequence"/>
</dbReference>
<evidence type="ECO:0000259" key="4">
    <source>
        <dbReference type="SMART" id="SM00822"/>
    </source>
</evidence>
<proteinExistence type="inferred from homology"/>
<dbReference type="PRINTS" id="PR00081">
    <property type="entry name" value="GDHRDH"/>
</dbReference>
<protein>
    <recommendedName>
        <fullName evidence="4">Ketoreductase domain-containing protein</fullName>
    </recommendedName>
</protein>
<dbReference type="CDD" id="cd05325">
    <property type="entry name" value="carb_red_sniffer_like_SDR_c"/>
    <property type="match status" value="1"/>
</dbReference>
<sequence>MAVWVITGASRGIGLELVKQLVARGDVVVGAARNPETCSALKELESSSSGKLHLVKMDVEDPETIKSAAAEIEKLCPKGIDVLVNNAGISGPFAQSSQETVKSVIEVHKVNVVGPLMVTQAMLPLLRKGSRKMIANVSSGAGSLAGKVKFVEDAETRKNLPYATQAMAYKMSKAALNMQTLSLAADLKDEGITVISFCPGWVATDMGSQGTNLMKSGATPTYTSQQSVELQLKLLDGLTLDKSGGYFQHTGETIPW</sequence>
<dbReference type="InterPro" id="IPR036291">
    <property type="entry name" value="NAD(P)-bd_dom_sf"/>
</dbReference>
<evidence type="ECO:0000256" key="1">
    <source>
        <dbReference type="ARBA" id="ARBA00022857"/>
    </source>
</evidence>
<dbReference type="PANTHER" id="PTHR43544">
    <property type="entry name" value="SHORT-CHAIN DEHYDROGENASE/REDUCTASE"/>
    <property type="match status" value="1"/>
</dbReference>
<comment type="similarity">
    <text evidence="3">Belongs to the short-chain dehydrogenases/reductases (SDR) family.</text>
</comment>
<dbReference type="PANTHER" id="PTHR43544:SF7">
    <property type="entry name" value="NADB-LER2"/>
    <property type="match status" value="1"/>
</dbReference>
<dbReference type="EMBL" id="CAUYUE010000010">
    <property type="protein sequence ID" value="CAK0784140.1"/>
    <property type="molecule type" value="Genomic_DNA"/>
</dbReference>
<dbReference type="Gene3D" id="3.40.50.720">
    <property type="entry name" value="NAD(P)-binding Rossmann-like Domain"/>
    <property type="match status" value="1"/>
</dbReference>
<reference evidence="5 6" key="1">
    <citation type="submission" date="2023-10" db="EMBL/GenBank/DDBJ databases">
        <authorList>
            <person name="Maclean D."/>
            <person name="Macfadyen A."/>
        </authorList>
    </citation>
    <scope>NUCLEOTIDE SEQUENCE [LARGE SCALE GENOMIC DNA]</scope>
</reference>
<organism evidence="5 6">
    <name type="scientific">Coccomyxa viridis</name>
    <dbReference type="NCBI Taxonomy" id="1274662"/>
    <lineage>
        <taxon>Eukaryota</taxon>
        <taxon>Viridiplantae</taxon>
        <taxon>Chlorophyta</taxon>
        <taxon>core chlorophytes</taxon>
        <taxon>Trebouxiophyceae</taxon>
        <taxon>Trebouxiophyceae incertae sedis</taxon>
        <taxon>Coccomyxaceae</taxon>
        <taxon>Coccomyxa</taxon>
    </lineage>
</organism>
<evidence type="ECO:0000313" key="6">
    <source>
        <dbReference type="Proteomes" id="UP001314263"/>
    </source>
</evidence>
<dbReference type="AlphaFoldDB" id="A0AAV1ID09"/>
<dbReference type="SUPFAM" id="SSF51735">
    <property type="entry name" value="NAD(P)-binding Rossmann-fold domains"/>
    <property type="match status" value="1"/>
</dbReference>
<dbReference type="InterPro" id="IPR051468">
    <property type="entry name" value="Fungal_SecMetab_SDRs"/>
</dbReference>
<feature type="domain" description="Ketoreductase" evidence="4">
    <location>
        <begin position="2"/>
        <end position="201"/>
    </location>
</feature>
<keyword evidence="6" id="KW-1185">Reference proteome</keyword>
<evidence type="ECO:0000256" key="3">
    <source>
        <dbReference type="RuleBase" id="RU000363"/>
    </source>
</evidence>
<dbReference type="SMART" id="SM00822">
    <property type="entry name" value="PKS_KR"/>
    <property type="match status" value="1"/>
</dbReference>
<dbReference type="Pfam" id="PF00106">
    <property type="entry name" value="adh_short"/>
    <property type="match status" value="2"/>
</dbReference>
<dbReference type="GO" id="GO:0005737">
    <property type="term" value="C:cytoplasm"/>
    <property type="evidence" value="ECO:0007669"/>
    <property type="project" value="TreeGrafter"/>
</dbReference>
<comment type="caution">
    <text evidence="5">The sequence shown here is derived from an EMBL/GenBank/DDBJ whole genome shotgun (WGS) entry which is preliminary data.</text>
</comment>
<evidence type="ECO:0000313" key="5">
    <source>
        <dbReference type="EMBL" id="CAK0784140.1"/>
    </source>
</evidence>
<accession>A0AAV1ID09</accession>